<keyword evidence="2" id="KW-0548">Nucleotidyltransferase</keyword>
<dbReference type="PROSITE" id="PS50878">
    <property type="entry name" value="RT_POL"/>
    <property type="match status" value="1"/>
</dbReference>
<name>A0AA47MS34_MERPO</name>
<dbReference type="InterPro" id="IPR043502">
    <property type="entry name" value="DNA/RNA_pol_sf"/>
</dbReference>
<dbReference type="Pfam" id="PF00078">
    <property type="entry name" value="RVT_1"/>
    <property type="match status" value="1"/>
</dbReference>
<dbReference type="AlphaFoldDB" id="A0AA47MS34"/>
<keyword evidence="2" id="KW-0695">RNA-directed DNA polymerase</keyword>
<dbReference type="GO" id="GO:0003964">
    <property type="term" value="F:RNA-directed DNA polymerase activity"/>
    <property type="evidence" value="ECO:0007669"/>
    <property type="project" value="UniProtKB-KW"/>
</dbReference>
<gene>
    <name evidence="2" type="primary">RTase_14</name>
    <name evidence="2" type="ORF">N1851_015470</name>
</gene>
<dbReference type="InterPro" id="IPR000477">
    <property type="entry name" value="RT_dom"/>
</dbReference>
<evidence type="ECO:0000259" key="1">
    <source>
        <dbReference type="PROSITE" id="PS50878"/>
    </source>
</evidence>
<proteinExistence type="predicted"/>
<protein>
    <submittedName>
        <fullName evidence="2">RNA-directed DNA polymerase from transposon BS</fullName>
    </submittedName>
</protein>
<dbReference type="SUPFAM" id="SSF56672">
    <property type="entry name" value="DNA/RNA polymerases"/>
    <property type="match status" value="1"/>
</dbReference>
<reference evidence="2" key="1">
    <citation type="journal article" date="2023" name="Front. Mar. Sci.">
        <title>A new Merluccius polli reference genome to investigate the effects of global change in West African waters.</title>
        <authorList>
            <person name="Mateo J.L."/>
            <person name="Blanco-Fernandez C."/>
            <person name="Garcia-Vazquez E."/>
            <person name="Machado-Schiaffino G."/>
        </authorList>
    </citation>
    <scope>NUCLEOTIDE SEQUENCE</scope>
    <source>
        <strain evidence="2">C29</strain>
        <tissue evidence="2">Fin</tissue>
    </source>
</reference>
<dbReference type="PANTHER" id="PTHR33332">
    <property type="entry name" value="REVERSE TRANSCRIPTASE DOMAIN-CONTAINING PROTEIN"/>
    <property type="match status" value="1"/>
</dbReference>
<evidence type="ECO:0000313" key="3">
    <source>
        <dbReference type="Proteomes" id="UP001174136"/>
    </source>
</evidence>
<keyword evidence="3" id="KW-1185">Reference proteome</keyword>
<keyword evidence="2" id="KW-0808">Transferase</keyword>
<feature type="domain" description="Reverse transcriptase" evidence="1">
    <location>
        <begin position="1"/>
        <end position="192"/>
    </location>
</feature>
<organism evidence="2 3">
    <name type="scientific">Merluccius polli</name>
    <name type="common">Benguela hake</name>
    <name type="synonym">Merluccius cadenati</name>
    <dbReference type="NCBI Taxonomy" id="89951"/>
    <lineage>
        <taxon>Eukaryota</taxon>
        <taxon>Metazoa</taxon>
        <taxon>Chordata</taxon>
        <taxon>Craniata</taxon>
        <taxon>Vertebrata</taxon>
        <taxon>Euteleostomi</taxon>
        <taxon>Actinopterygii</taxon>
        <taxon>Neopterygii</taxon>
        <taxon>Teleostei</taxon>
        <taxon>Neoteleostei</taxon>
        <taxon>Acanthomorphata</taxon>
        <taxon>Zeiogadaria</taxon>
        <taxon>Gadariae</taxon>
        <taxon>Gadiformes</taxon>
        <taxon>Gadoidei</taxon>
        <taxon>Merlucciidae</taxon>
        <taxon>Merluccius</taxon>
    </lineage>
</organism>
<sequence>MKCLEKLVLKAMDSIIPITTDPLQFAYRKNRSVNDTVALALHSAVEHLDTPNTYVRMLFLDYSSAFNTVLPTKLVAKLAGLRLPSSTCSWILNFLTERPQVVRVGNRVSTALTISTGTPQGCCLSPRLFTLYTNDCLSSHKTCHIYKFADDTSILGLIKGGDETNYRQQVDNILPPYKPCTSKVLWCSVLRA</sequence>
<accession>A0AA47MS34</accession>
<dbReference type="EMBL" id="JAOPHQ010002847">
    <property type="protein sequence ID" value="KAK0145613.1"/>
    <property type="molecule type" value="Genomic_DNA"/>
</dbReference>
<dbReference type="Proteomes" id="UP001174136">
    <property type="component" value="Unassembled WGS sequence"/>
</dbReference>
<evidence type="ECO:0000313" key="2">
    <source>
        <dbReference type="EMBL" id="KAK0145613.1"/>
    </source>
</evidence>
<comment type="caution">
    <text evidence="2">The sequence shown here is derived from an EMBL/GenBank/DDBJ whole genome shotgun (WGS) entry which is preliminary data.</text>
</comment>